<dbReference type="GO" id="GO:0003677">
    <property type="term" value="F:DNA binding"/>
    <property type="evidence" value="ECO:0007669"/>
    <property type="project" value="UniProtKB-KW"/>
</dbReference>
<evidence type="ECO:0000256" key="2">
    <source>
        <dbReference type="ARBA" id="ARBA00023015"/>
    </source>
</evidence>
<dbReference type="InterPro" id="IPR036388">
    <property type="entry name" value="WH-like_DNA-bd_sf"/>
</dbReference>
<evidence type="ECO:0000256" key="3">
    <source>
        <dbReference type="ARBA" id="ARBA00023125"/>
    </source>
</evidence>
<evidence type="ECO:0000259" key="5">
    <source>
        <dbReference type="PROSITE" id="PS50931"/>
    </source>
</evidence>
<protein>
    <submittedName>
        <fullName evidence="6">LysR family transcriptional regulator</fullName>
    </submittedName>
</protein>
<dbReference type="SUPFAM" id="SSF46785">
    <property type="entry name" value="Winged helix' DNA-binding domain"/>
    <property type="match status" value="1"/>
</dbReference>
<name>A0A4R6VGE2_9PAST</name>
<dbReference type="Pfam" id="PF03466">
    <property type="entry name" value="LysR_substrate"/>
    <property type="match status" value="1"/>
</dbReference>
<dbReference type="InterPro" id="IPR036390">
    <property type="entry name" value="WH_DNA-bd_sf"/>
</dbReference>
<dbReference type="RefSeq" id="WP_133545540.1">
    <property type="nucleotide sequence ID" value="NZ_SNYQ01000008.1"/>
</dbReference>
<organism evidence="6 7">
    <name type="scientific">Mesocricetibacter intestinalis</name>
    <dbReference type="NCBI Taxonomy" id="1521930"/>
    <lineage>
        <taxon>Bacteria</taxon>
        <taxon>Pseudomonadati</taxon>
        <taxon>Pseudomonadota</taxon>
        <taxon>Gammaproteobacteria</taxon>
        <taxon>Pasteurellales</taxon>
        <taxon>Pasteurellaceae</taxon>
        <taxon>Mesocricetibacter</taxon>
    </lineage>
</organism>
<dbReference type="PROSITE" id="PS50931">
    <property type="entry name" value="HTH_LYSR"/>
    <property type="match status" value="1"/>
</dbReference>
<keyword evidence="7" id="KW-1185">Reference proteome</keyword>
<comment type="caution">
    <text evidence="6">The sequence shown here is derived from an EMBL/GenBank/DDBJ whole genome shotgun (WGS) entry which is preliminary data.</text>
</comment>
<feature type="domain" description="HTH lysR-type" evidence="5">
    <location>
        <begin position="1"/>
        <end position="58"/>
    </location>
</feature>
<dbReference type="InterPro" id="IPR005119">
    <property type="entry name" value="LysR_subst-bd"/>
</dbReference>
<keyword evidence="2" id="KW-0805">Transcription regulation</keyword>
<gene>
    <name evidence="6" type="ORF">EDC45_1778</name>
</gene>
<evidence type="ECO:0000313" key="7">
    <source>
        <dbReference type="Proteomes" id="UP000295657"/>
    </source>
</evidence>
<dbReference type="GO" id="GO:0032993">
    <property type="term" value="C:protein-DNA complex"/>
    <property type="evidence" value="ECO:0007669"/>
    <property type="project" value="TreeGrafter"/>
</dbReference>
<dbReference type="AlphaFoldDB" id="A0A4R6VGE2"/>
<dbReference type="SUPFAM" id="SSF53850">
    <property type="entry name" value="Periplasmic binding protein-like II"/>
    <property type="match status" value="1"/>
</dbReference>
<dbReference type="FunFam" id="1.10.10.10:FF:000001">
    <property type="entry name" value="LysR family transcriptional regulator"/>
    <property type="match status" value="1"/>
</dbReference>
<dbReference type="GO" id="GO:0003700">
    <property type="term" value="F:DNA-binding transcription factor activity"/>
    <property type="evidence" value="ECO:0007669"/>
    <property type="project" value="InterPro"/>
</dbReference>
<dbReference type="PANTHER" id="PTHR30346:SF0">
    <property type="entry name" value="HCA OPERON TRANSCRIPTIONAL ACTIVATOR HCAR"/>
    <property type="match status" value="1"/>
</dbReference>
<evidence type="ECO:0000256" key="4">
    <source>
        <dbReference type="ARBA" id="ARBA00023163"/>
    </source>
</evidence>
<dbReference type="Pfam" id="PF00126">
    <property type="entry name" value="HTH_1"/>
    <property type="match status" value="1"/>
</dbReference>
<dbReference type="Proteomes" id="UP000295657">
    <property type="component" value="Unassembled WGS sequence"/>
</dbReference>
<dbReference type="PANTHER" id="PTHR30346">
    <property type="entry name" value="TRANSCRIPTIONAL DUAL REGULATOR HCAR-RELATED"/>
    <property type="match status" value="1"/>
</dbReference>
<accession>A0A4R6VGE2</accession>
<dbReference type="EMBL" id="SNYQ01000008">
    <property type="protein sequence ID" value="TDQ56819.1"/>
    <property type="molecule type" value="Genomic_DNA"/>
</dbReference>
<dbReference type="Gene3D" id="1.10.10.10">
    <property type="entry name" value="Winged helix-like DNA-binding domain superfamily/Winged helix DNA-binding domain"/>
    <property type="match status" value="1"/>
</dbReference>
<evidence type="ECO:0000256" key="1">
    <source>
        <dbReference type="ARBA" id="ARBA00009437"/>
    </source>
</evidence>
<sequence>MRIRLLREFITLAEMLNFTKAANKLYMTQPILSRHIKELEDKFGTELFDRSTHHVTLTSAGELLLQEAKKIVQQYDDSVFRINTFTGQNKNKLSIVYLGDAFSHLLADVLGAFKQVYPHVSVSHRDTDLLEAFNLLKSKEYDLGFVLRPAFIDNLSEEMLKEKSNFCTLPFANDPLCVAFNKSHPLAGCEHIRLQDISQYPIIVEDLKETPWAKMYSTDFLQMQNLPFSIYKVYPNIKTCAFELELNNNVVLLLPKHRRFILGANSRLMVLEDEQKYSYVMELIWHPQNGNPYLPRFIKKFTEIIKNGELPYLPDEF</sequence>
<evidence type="ECO:0000313" key="6">
    <source>
        <dbReference type="EMBL" id="TDQ56819.1"/>
    </source>
</evidence>
<dbReference type="InterPro" id="IPR000847">
    <property type="entry name" value="LysR_HTH_N"/>
</dbReference>
<comment type="similarity">
    <text evidence="1">Belongs to the LysR transcriptional regulatory family.</text>
</comment>
<keyword evidence="3" id="KW-0238">DNA-binding</keyword>
<dbReference type="Gene3D" id="3.40.190.10">
    <property type="entry name" value="Periplasmic binding protein-like II"/>
    <property type="match status" value="2"/>
</dbReference>
<reference evidence="6 7" key="1">
    <citation type="submission" date="2019-03" db="EMBL/GenBank/DDBJ databases">
        <title>Genomic Encyclopedia of Type Strains, Phase IV (KMG-IV): sequencing the most valuable type-strain genomes for metagenomic binning, comparative biology and taxonomic classification.</title>
        <authorList>
            <person name="Goeker M."/>
        </authorList>
    </citation>
    <scope>NUCLEOTIDE SEQUENCE [LARGE SCALE GENOMIC DNA]</scope>
    <source>
        <strain evidence="6 7">DSM 28403</strain>
    </source>
</reference>
<keyword evidence="4" id="KW-0804">Transcription</keyword>
<dbReference type="PRINTS" id="PR00039">
    <property type="entry name" value="HTHLYSR"/>
</dbReference>
<dbReference type="OrthoDB" id="8437302at2"/>
<proteinExistence type="inferred from homology"/>